<dbReference type="InterPro" id="IPR036271">
    <property type="entry name" value="Tet_transcr_reg_TetR-rel_C_sf"/>
</dbReference>
<dbReference type="Gene3D" id="1.10.357.10">
    <property type="entry name" value="Tetracycline Repressor, domain 2"/>
    <property type="match status" value="1"/>
</dbReference>
<accession>A0ABV8VJI8</accession>
<keyword evidence="3" id="KW-0804">Transcription</keyword>
<dbReference type="SUPFAM" id="SSF48498">
    <property type="entry name" value="Tetracyclin repressor-like, C-terminal domain"/>
    <property type="match status" value="1"/>
</dbReference>
<feature type="DNA-binding region" description="H-T-H motif" evidence="4">
    <location>
        <begin position="46"/>
        <end position="65"/>
    </location>
</feature>
<evidence type="ECO:0000256" key="2">
    <source>
        <dbReference type="ARBA" id="ARBA00023125"/>
    </source>
</evidence>
<name>A0ABV8VJI8_9NOCA</name>
<organism evidence="6 7">
    <name type="scientific">Nocardia halotolerans</name>
    <dbReference type="NCBI Taxonomy" id="1755878"/>
    <lineage>
        <taxon>Bacteria</taxon>
        <taxon>Bacillati</taxon>
        <taxon>Actinomycetota</taxon>
        <taxon>Actinomycetes</taxon>
        <taxon>Mycobacteriales</taxon>
        <taxon>Nocardiaceae</taxon>
        <taxon>Nocardia</taxon>
    </lineage>
</organism>
<dbReference type="SUPFAM" id="SSF46689">
    <property type="entry name" value="Homeodomain-like"/>
    <property type="match status" value="1"/>
</dbReference>
<gene>
    <name evidence="6" type="ORF">ACFO5K_19090</name>
</gene>
<evidence type="ECO:0000313" key="7">
    <source>
        <dbReference type="Proteomes" id="UP001595844"/>
    </source>
</evidence>
<comment type="caution">
    <text evidence="6">The sequence shown here is derived from an EMBL/GenBank/DDBJ whole genome shotgun (WGS) entry which is preliminary data.</text>
</comment>
<dbReference type="EMBL" id="JBHSDL010000025">
    <property type="protein sequence ID" value="MFC4376206.1"/>
    <property type="molecule type" value="Genomic_DNA"/>
</dbReference>
<sequence length="209" mass="23324">MLDRQSSAPPATRPYEKLLVKGERRKLRILAAAQQLLVRGGWRTTSLAQIAKLAGVTPAGLLHHFESKQQLLDAVLEARDIDDDLHSHRAGDLIEELERVAERFERAPDLVAMFVVLLVENLQPDAPLHDRLHARYHVAVETVADLIRQGQSAGKYRTDIDAAVKAVEIVAFLNGMETSWLLEPSIPVAQVFSEYTCALAQHLAVERTR</sequence>
<dbReference type="RefSeq" id="WP_378564530.1">
    <property type="nucleotide sequence ID" value="NZ_JBHSDL010000025.1"/>
</dbReference>
<keyword evidence="2 4" id="KW-0238">DNA-binding</keyword>
<evidence type="ECO:0000256" key="3">
    <source>
        <dbReference type="ARBA" id="ARBA00023163"/>
    </source>
</evidence>
<dbReference type="PROSITE" id="PS50977">
    <property type="entry name" value="HTH_TETR_2"/>
    <property type="match status" value="1"/>
</dbReference>
<dbReference type="InterPro" id="IPR001647">
    <property type="entry name" value="HTH_TetR"/>
</dbReference>
<protein>
    <submittedName>
        <fullName evidence="6">TetR/AcrR family transcriptional regulator</fullName>
    </submittedName>
</protein>
<evidence type="ECO:0000259" key="5">
    <source>
        <dbReference type="PROSITE" id="PS50977"/>
    </source>
</evidence>
<dbReference type="InterPro" id="IPR009057">
    <property type="entry name" value="Homeodomain-like_sf"/>
</dbReference>
<evidence type="ECO:0000313" key="6">
    <source>
        <dbReference type="EMBL" id="MFC4376206.1"/>
    </source>
</evidence>
<dbReference type="Pfam" id="PF00440">
    <property type="entry name" value="TetR_N"/>
    <property type="match status" value="1"/>
</dbReference>
<feature type="domain" description="HTH tetR-type" evidence="5">
    <location>
        <begin position="23"/>
        <end position="83"/>
    </location>
</feature>
<reference evidence="7" key="1">
    <citation type="journal article" date="2019" name="Int. J. Syst. Evol. Microbiol.">
        <title>The Global Catalogue of Microorganisms (GCM) 10K type strain sequencing project: providing services to taxonomists for standard genome sequencing and annotation.</title>
        <authorList>
            <consortium name="The Broad Institute Genomics Platform"/>
            <consortium name="The Broad Institute Genome Sequencing Center for Infectious Disease"/>
            <person name="Wu L."/>
            <person name="Ma J."/>
        </authorList>
    </citation>
    <scope>NUCLEOTIDE SEQUENCE [LARGE SCALE GENOMIC DNA]</scope>
    <source>
        <strain evidence="7">IBRC-M 10490</strain>
    </source>
</reference>
<dbReference type="InterPro" id="IPR050109">
    <property type="entry name" value="HTH-type_TetR-like_transc_reg"/>
</dbReference>
<evidence type="ECO:0000256" key="4">
    <source>
        <dbReference type="PROSITE-ProRule" id="PRU00335"/>
    </source>
</evidence>
<dbReference type="PANTHER" id="PTHR30055:SF234">
    <property type="entry name" value="HTH-TYPE TRANSCRIPTIONAL REGULATOR BETI"/>
    <property type="match status" value="1"/>
</dbReference>
<keyword evidence="7" id="KW-1185">Reference proteome</keyword>
<dbReference type="PANTHER" id="PTHR30055">
    <property type="entry name" value="HTH-TYPE TRANSCRIPTIONAL REGULATOR RUTR"/>
    <property type="match status" value="1"/>
</dbReference>
<dbReference type="Proteomes" id="UP001595844">
    <property type="component" value="Unassembled WGS sequence"/>
</dbReference>
<evidence type="ECO:0000256" key="1">
    <source>
        <dbReference type="ARBA" id="ARBA00023015"/>
    </source>
</evidence>
<keyword evidence="1" id="KW-0805">Transcription regulation</keyword>
<dbReference type="PRINTS" id="PR00455">
    <property type="entry name" value="HTHTETR"/>
</dbReference>
<proteinExistence type="predicted"/>